<evidence type="ECO:0000256" key="4">
    <source>
        <dbReference type="ARBA" id="ARBA00023027"/>
    </source>
</evidence>
<evidence type="ECO:0000256" key="2">
    <source>
        <dbReference type="ARBA" id="ARBA00012884"/>
    </source>
</evidence>
<dbReference type="EMBL" id="RBWV01000017">
    <property type="protein sequence ID" value="RKS68047.1"/>
    <property type="molecule type" value="Genomic_DNA"/>
</dbReference>
<dbReference type="SUPFAM" id="SSF51730">
    <property type="entry name" value="FAD-linked oxidoreductase"/>
    <property type="match status" value="1"/>
</dbReference>
<dbReference type="InterPro" id="IPR029510">
    <property type="entry name" value="Ald_DH_CS_GLU"/>
</dbReference>
<protein>
    <recommendedName>
        <fullName evidence="2">L-glutamate gamma-semialdehyde dehydrogenase</fullName>
        <ecNumber evidence="2">1.2.1.88</ecNumber>
    </recommendedName>
</protein>
<dbReference type="SUPFAM" id="SSF53720">
    <property type="entry name" value="ALDH-like"/>
    <property type="match status" value="1"/>
</dbReference>
<dbReference type="GO" id="GO:0010133">
    <property type="term" value="P:L-proline catabolic process to L-glutamate"/>
    <property type="evidence" value="ECO:0007669"/>
    <property type="project" value="InterPro"/>
</dbReference>
<dbReference type="GO" id="GO:0003700">
    <property type="term" value="F:DNA-binding transcription factor activity"/>
    <property type="evidence" value="ECO:0007669"/>
    <property type="project" value="InterPro"/>
</dbReference>
<evidence type="ECO:0000313" key="12">
    <source>
        <dbReference type="EMBL" id="RKS68047.1"/>
    </source>
</evidence>
<dbReference type="InterPro" id="IPR015590">
    <property type="entry name" value="Aldehyde_DH_dom"/>
</dbReference>
<feature type="compositionally biased region" description="Polar residues" evidence="9">
    <location>
        <begin position="1092"/>
        <end position="1108"/>
    </location>
</feature>
<dbReference type="InterPro" id="IPR002872">
    <property type="entry name" value="Proline_DH_dom"/>
</dbReference>
<evidence type="ECO:0000256" key="9">
    <source>
        <dbReference type="SAM" id="MobiDB-lite"/>
    </source>
</evidence>
<dbReference type="Gene3D" id="3.20.20.220">
    <property type="match status" value="1"/>
</dbReference>
<dbReference type="PROSITE" id="PS00687">
    <property type="entry name" value="ALDEHYDE_DEHYDR_GLU"/>
    <property type="match status" value="1"/>
</dbReference>
<dbReference type="InParanoid" id="A0A420XKT2"/>
<dbReference type="PANTHER" id="PTHR42862:SF1">
    <property type="entry name" value="DELTA-1-PYRROLINE-5-CARBOXYLATE DEHYDROGENASE 2, ISOFORM A-RELATED"/>
    <property type="match status" value="1"/>
</dbReference>
<comment type="similarity">
    <text evidence="8">Belongs to the aldehyde dehydrogenase family.</text>
</comment>
<dbReference type="Pfam" id="PF00171">
    <property type="entry name" value="Aldedh"/>
    <property type="match status" value="1"/>
</dbReference>
<dbReference type="InterPro" id="IPR029041">
    <property type="entry name" value="FAD-linked_oxidoreductase-like"/>
</dbReference>
<dbReference type="RefSeq" id="WP_121195182.1">
    <property type="nucleotide sequence ID" value="NZ_RBWV01000017.1"/>
</dbReference>
<evidence type="ECO:0000256" key="8">
    <source>
        <dbReference type="RuleBase" id="RU003345"/>
    </source>
</evidence>
<dbReference type="InterPro" id="IPR016160">
    <property type="entry name" value="Ald_DH_CS_CYS"/>
</dbReference>
<accession>A0A420XKT2</accession>
<keyword evidence="4" id="KW-0520">NAD</keyword>
<evidence type="ECO:0000259" key="11">
    <source>
        <dbReference type="Pfam" id="PF01619"/>
    </source>
</evidence>
<evidence type="ECO:0000259" key="10">
    <source>
        <dbReference type="Pfam" id="PF00171"/>
    </source>
</evidence>
<dbReference type="Proteomes" id="UP000281955">
    <property type="component" value="Unassembled WGS sequence"/>
</dbReference>
<dbReference type="EC" id="1.2.1.88" evidence="2"/>
<evidence type="ECO:0000313" key="13">
    <source>
        <dbReference type="Proteomes" id="UP000281955"/>
    </source>
</evidence>
<feature type="region of interest" description="Disordered" evidence="9">
    <location>
        <begin position="1089"/>
        <end position="1114"/>
    </location>
</feature>
<dbReference type="InterPro" id="IPR016162">
    <property type="entry name" value="Ald_DH_N"/>
</dbReference>
<reference evidence="12 13" key="1">
    <citation type="submission" date="2018-10" db="EMBL/GenBank/DDBJ databases">
        <title>Genomic Encyclopedia of Archaeal and Bacterial Type Strains, Phase II (KMG-II): from individual species to whole genera.</title>
        <authorList>
            <person name="Goeker M."/>
        </authorList>
    </citation>
    <scope>NUCLEOTIDE SEQUENCE [LARGE SCALE GENOMIC DNA]</scope>
    <source>
        <strain evidence="12 13">RP-AC37</strain>
    </source>
</reference>
<dbReference type="GO" id="GO:0009898">
    <property type="term" value="C:cytoplasmic side of plasma membrane"/>
    <property type="evidence" value="ECO:0007669"/>
    <property type="project" value="TreeGrafter"/>
</dbReference>
<comment type="caution">
    <text evidence="12">The sequence shown here is derived from an EMBL/GenBank/DDBJ whole genome shotgun (WGS) entry which is preliminary data.</text>
</comment>
<feature type="domain" description="Aldehyde dehydrogenase" evidence="10">
    <location>
        <begin position="513"/>
        <end position="923"/>
    </location>
</feature>
<dbReference type="InterPro" id="IPR050485">
    <property type="entry name" value="Proline_metab_enzyme"/>
</dbReference>
<sequence length="1114" mass="119406">MAADGERAVQQAVQLAARLQERAAVREPRAARSRRRRLGRLLADPRGRALLLDLTDRVLRVRRPARAARQLARLDLSGAVSWSGAVDSVLLHAGAAAAPWLPRLTMPLVSARVRAETAAVVLPAGHADYAQHARRRAAQGIRLNVNVLGEAILGEAEARRRLDAVLERMSWPEVTAVSVKATSLCAQLDVLAYDDGVARVSERLGELYAAAARRDPPTLVTVDMEEYRDLHLTADAVMRALDEPAARHFDAGIVLQAYLPDSVGVLQELAGWAAARRAAGGGRTRVRLVKGANLAMERVDADLHGWEQAPFATKAEVDANYKRLLELALDPRLSDCLQVGVASHNVFDLAWALVCRSDSGAEARVEPEMLEGMAEGLALETAELAGSLLLYAPVAEAGDLLSATAYLARRLDENASPDNFLNHQFSLTTASEQWTVERDRFVASVRDRHSVRAEPRRRQDRLTELVSFDAEAPFTNEPDTDFSLARNRSWVEQSLRDHASAGAADEPAVSVSVSVTVTDVDLAVARARAALLEWSQTTTEHRRRVLTSVAEVMARRRGRSIAVMAAEGGKTVGESDPEVSEGIDFARYYAASTRELDRMASAGTRFVPLGVVVVASPWNFPYAIPAGGVLAALAAGNTVVLKPAPETVRTARVLVEQCWAGGVPPEVLQLVPCGDDDAGRRLVTSPDVAAVVLTGSWDTAQLFLGWKPQLRLHAETSGKNAMVITETADLDGAIKDLVRSAFGHAGQKCSAASLAIVEAAVYDDPAFHERLRDAVTTLRVGPASDPATVVGPLVAPPRGPLADALRTLQPGERWLVEPRELGPTTWTPGVKTGVAPGSSFHLTECFGPVLGVMRATDLAHAVELQNAPAYGLTGGIWSLDDSEVDYWLEHVEVGNAYVNRHTTGAVVQRQPFGGWKRSSVGRGVKAGGPGYVLSLGRCLDGPDVADDYAEAWRQLGADSDPSGLEAESNVLRHRPLPRGVLLRVDAATASRDVSLALAAAGLAGTRVLLSDASVEDAAVAAWRAGAVDRVRVLGGDSDPLRRACHAAGTSVDDDPVSAYGRAELRHWVREQSISRTLHRYGNVAGVRPPVSTRPSATSRTRASWTASRAVQRGA</sequence>
<proteinExistence type="inferred from homology"/>
<comment type="catalytic activity">
    <reaction evidence="5">
        <text>L-glutamate 5-semialdehyde + NAD(+) + H2O = L-glutamate + NADH + 2 H(+)</text>
        <dbReference type="Rhea" id="RHEA:30235"/>
        <dbReference type="ChEBI" id="CHEBI:15377"/>
        <dbReference type="ChEBI" id="CHEBI:15378"/>
        <dbReference type="ChEBI" id="CHEBI:29985"/>
        <dbReference type="ChEBI" id="CHEBI:57540"/>
        <dbReference type="ChEBI" id="CHEBI:57945"/>
        <dbReference type="ChEBI" id="CHEBI:58066"/>
        <dbReference type="EC" id="1.2.1.88"/>
    </reaction>
</comment>
<evidence type="ECO:0000256" key="1">
    <source>
        <dbReference type="ARBA" id="ARBA00004786"/>
    </source>
</evidence>
<feature type="domain" description="Proline dehydrogenase" evidence="11">
    <location>
        <begin position="131"/>
        <end position="423"/>
    </location>
</feature>
<dbReference type="InterPro" id="IPR016163">
    <property type="entry name" value="Ald_DH_C"/>
</dbReference>
<evidence type="ECO:0000256" key="6">
    <source>
        <dbReference type="PIRSR" id="PIRSR000197-1"/>
    </source>
</evidence>
<dbReference type="PIRSF" id="PIRSF000197">
    <property type="entry name" value="Bifunct_PutA"/>
    <property type="match status" value="1"/>
</dbReference>
<evidence type="ECO:0000256" key="5">
    <source>
        <dbReference type="ARBA" id="ARBA00048142"/>
    </source>
</evidence>
<dbReference type="Gene3D" id="3.40.605.10">
    <property type="entry name" value="Aldehyde Dehydrogenase, Chain A, domain 1"/>
    <property type="match status" value="1"/>
</dbReference>
<dbReference type="GO" id="GO:0003842">
    <property type="term" value="F:L-glutamate gamma-semialdehyde dehydrogenase activity"/>
    <property type="evidence" value="ECO:0007669"/>
    <property type="project" value="UniProtKB-EC"/>
</dbReference>
<feature type="active site" evidence="6 7">
    <location>
        <position position="715"/>
    </location>
</feature>
<dbReference type="InterPro" id="IPR016161">
    <property type="entry name" value="Ald_DH/histidinol_DH"/>
</dbReference>
<comment type="pathway">
    <text evidence="1">Amino-acid degradation; L-proline degradation into L-glutamate; L-glutamate from L-proline: step 2/2.</text>
</comment>
<dbReference type="InterPro" id="IPR025703">
    <property type="entry name" value="Bifunct_PutA"/>
</dbReference>
<dbReference type="PANTHER" id="PTHR42862">
    <property type="entry name" value="DELTA-1-PYRROLINE-5-CARBOXYLATE DEHYDROGENASE 1, ISOFORM A-RELATED"/>
    <property type="match status" value="1"/>
</dbReference>
<dbReference type="GO" id="GO:0004657">
    <property type="term" value="F:proline dehydrogenase activity"/>
    <property type="evidence" value="ECO:0007669"/>
    <property type="project" value="InterPro"/>
</dbReference>
<keyword evidence="3 8" id="KW-0560">Oxidoreductase</keyword>
<evidence type="ECO:0000256" key="3">
    <source>
        <dbReference type="ARBA" id="ARBA00023002"/>
    </source>
</evidence>
<dbReference type="AlphaFoldDB" id="A0A420XKT2"/>
<dbReference type="Pfam" id="PF01619">
    <property type="entry name" value="Pro_dh"/>
    <property type="match status" value="1"/>
</dbReference>
<feature type="active site" evidence="6">
    <location>
        <position position="749"/>
    </location>
</feature>
<gene>
    <name evidence="12" type="ORF">CLV35_3954</name>
</gene>
<keyword evidence="13" id="KW-1185">Reference proteome</keyword>
<organism evidence="12 13">
    <name type="scientific">Motilibacter peucedani</name>
    <dbReference type="NCBI Taxonomy" id="598650"/>
    <lineage>
        <taxon>Bacteria</taxon>
        <taxon>Bacillati</taxon>
        <taxon>Actinomycetota</taxon>
        <taxon>Actinomycetes</taxon>
        <taxon>Motilibacterales</taxon>
        <taxon>Motilibacteraceae</taxon>
        <taxon>Motilibacter</taxon>
    </lineage>
</organism>
<dbReference type="Gene3D" id="3.40.309.10">
    <property type="entry name" value="Aldehyde Dehydrogenase, Chain A, domain 2"/>
    <property type="match status" value="1"/>
</dbReference>
<dbReference type="PROSITE" id="PS00070">
    <property type="entry name" value="ALDEHYDE_DEHYDR_CYS"/>
    <property type="match status" value="1"/>
</dbReference>
<evidence type="ECO:0000256" key="7">
    <source>
        <dbReference type="PROSITE-ProRule" id="PRU10007"/>
    </source>
</evidence>
<name>A0A420XKT2_9ACTN</name>
<dbReference type="OrthoDB" id="9812625at2"/>